<dbReference type="GO" id="GO:0004735">
    <property type="term" value="F:pyrroline-5-carboxylate reductase activity"/>
    <property type="evidence" value="ECO:0007669"/>
    <property type="project" value="UniProtKB-UniRule"/>
</dbReference>
<comment type="function">
    <text evidence="8 9">Catalyzes the reduction of 1-pyrroline-5-carboxylate (PCA) to L-proline.</text>
</comment>
<evidence type="ECO:0000256" key="1">
    <source>
        <dbReference type="ARBA" id="ARBA00004496"/>
    </source>
</evidence>
<keyword evidence="16" id="KW-1185">Reference proteome</keyword>
<keyword evidence="6 9" id="KW-0521">NADP</keyword>
<evidence type="ECO:0000256" key="10">
    <source>
        <dbReference type="NCBIfam" id="TIGR00112"/>
    </source>
</evidence>
<keyword evidence="7 9" id="KW-0560">Oxidoreductase</keyword>
<dbReference type="FunFam" id="3.40.50.720:FF:000190">
    <property type="entry name" value="Pyrroline-5-carboxylate reductase"/>
    <property type="match status" value="1"/>
</dbReference>
<dbReference type="SUPFAM" id="SSF51735">
    <property type="entry name" value="NAD(P)-binding Rossmann-fold domains"/>
    <property type="match status" value="1"/>
</dbReference>
<dbReference type="InterPro" id="IPR000304">
    <property type="entry name" value="Pyrroline-COOH_reductase"/>
</dbReference>
<sequence>MINKIGFIGAGNMGSAMITSIAKSNIIPAENILVFDVDKDKLSILKENTGITVSDSALETVQKADILILAVKPNMVKAVLNDIKPAIDNNKILVSVAVGIPIKFYKKIIGEDKKIIRTMPNTPALVGEGMTLMCCDNNVDEKEAQQVKRIFECFGKVEFLEEKLMSEVTAVTGSSPAYVFMFIEAMADAAVLSGIPRNLAYKLSAQAVLGSAKMVLETGKHPGELKDQVCSPAGTTIEAVSSLEKNRFRYAIIEAMNECTKKALDIGKMYD</sequence>
<dbReference type="STRING" id="1294263.JCM21531_2856"/>
<evidence type="ECO:0000259" key="14">
    <source>
        <dbReference type="Pfam" id="PF14748"/>
    </source>
</evidence>
<dbReference type="SUPFAM" id="SSF48179">
    <property type="entry name" value="6-phosphogluconate dehydrogenase C-terminal domain-like"/>
    <property type="match status" value="1"/>
</dbReference>
<dbReference type="PROSITE" id="PS00521">
    <property type="entry name" value="P5CR"/>
    <property type="match status" value="1"/>
</dbReference>
<evidence type="ECO:0000256" key="7">
    <source>
        <dbReference type="ARBA" id="ARBA00023002"/>
    </source>
</evidence>
<comment type="similarity">
    <text evidence="2 9 12">Belongs to the pyrroline-5-carboxylate reductase family.</text>
</comment>
<organism evidence="15 16">
    <name type="scientific">Acetivibrio straminisolvens JCM 21531</name>
    <dbReference type="NCBI Taxonomy" id="1294263"/>
    <lineage>
        <taxon>Bacteria</taxon>
        <taxon>Bacillati</taxon>
        <taxon>Bacillota</taxon>
        <taxon>Clostridia</taxon>
        <taxon>Eubacteriales</taxon>
        <taxon>Oscillospiraceae</taxon>
        <taxon>Acetivibrio</taxon>
    </lineage>
</organism>
<feature type="binding site" evidence="11">
    <location>
        <begin position="70"/>
        <end position="73"/>
    </location>
    <ligand>
        <name>NADP(+)</name>
        <dbReference type="ChEBI" id="CHEBI:58349"/>
    </ligand>
</feature>
<evidence type="ECO:0000256" key="9">
    <source>
        <dbReference type="HAMAP-Rule" id="MF_01925"/>
    </source>
</evidence>
<dbReference type="EMBL" id="BAVR01000035">
    <property type="protein sequence ID" value="GAE89340.1"/>
    <property type="molecule type" value="Genomic_DNA"/>
</dbReference>
<dbReference type="Gene3D" id="1.10.3730.10">
    <property type="entry name" value="ProC C-terminal domain-like"/>
    <property type="match status" value="1"/>
</dbReference>
<accession>W4V7I5</accession>
<feature type="domain" description="Pyrroline-5-carboxylate reductase catalytic N-terminal" evidence="13">
    <location>
        <begin position="4"/>
        <end position="99"/>
    </location>
</feature>
<comment type="catalytic activity">
    <reaction evidence="9">
        <text>L-proline + NAD(+) = (S)-1-pyrroline-5-carboxylate + NADH + 2 H(+)</text>
        <dbReference type="Rhea" id="RHEA:14105"/>
        <dbReference type="ChEBI" id="CHEBI:15378"/>
        <dbReference type="ChEBI" id="CHEBI:17388"/>
        <dbReference type="ChEBI" id="CHEBI:57540"/>
        <dbReference type="ChEBI" id="CHEBI:57945"/>
        <dbReference type="ChEBI" id="CHEBI:60039"/>
        <dbReference type="EC" id="1.5.1.2"/>
    </reaction>
</comment>
<evidence type="ECO:0000256" key="6">
    <source>
        <dbReference type="ARBA" id="ARBA00022857"/>
    </source>
</evidence>
<dbReference type="HAMAP" id="MF_01925">
    <property type="entry name" value="P5C_reductase"/>
    <property type="match status" value="1"/>
</dbReference>
<evidence type="ECO:0000313" key="15">
    <source>
        <dbReference type="EMBL" id="GAE89340.1"/>
    </source>
</evidence>
<feature type="domain" description="Pyrroline-5-carboxylate reductase dimerisation" evidence="14">
    <location>
        <begin position="162"/>
        <end position="263"/>
    </location>
</feature>
<evidence type="ECO:0000256" key="8">
    <source>
        <dbReference type="ARBA" id="ARBA00058118"/>
    </source>
</evidence>
<dbReference type="GO" id="GO:0055129">
    <property type="term" value="P:L-proline biosynthetic process"/>
    <property type="evidence" value="ECO:0007669"/>
    <property type="project" value="UniProtKB-UniRule"/>
</dbReference>
<dbReference type="GO" id="GO:0005737">
    <property type="term" value="C:cytoplasm"/>
    <property type="evidence" value="ECO:0007669"/>
    <property type="project" value="UniProtKB-SubCell"/>
</dbReference>
<keyword evidence="5 9" id="KW-0641">Proline biosynthesis</keyword>
<dbReference type="PANTHER" id="PTHR11645">
    <property type="entry name" value="PYRROLINE-5-CARBOXYLATE REDUCTASE"/>
    <property type="match status" value="1"/>
</dbReference>
<dbReference type="InterPro" id="IPR053790">
    <property type="entry name" value="P5CR-like_CS"/>
</dbReference>
<reference evidence="15" key="1">
    <citation type="journal article" date="2014" name="Genome Announc.">
        <title>Draft Genome Sequence of Clostridium straminisolvens Strain JCM 21531T, Isolated from a Cellulose-Degrading Bacterial Community.</title>
        <authorList>
            <person name="Yuki M."/>
            <person name="Oshima K."/>
            <person name="Suda W."/>
            <person name="Sakamoto M."/>
            <person name="Kitamura K."/>
            <person name="Iida T."/>
            <person name="Hattori M."/>
            <person name="Ohkuma M."/>
        </authorList>
    </citation>
    <scope>NUCLEOTIDE SEQUENCE [LARGE SCALE GENOMIC DNA]</scope>
    <source>
        <strain evidence="15">JCM 21531</strain>
    </source>
</reference>
<evidence type="ECO:0000256" key="5">
    <source>
        <dbReference type="ARBA" id="ARBA00022650"/>
    </source>
</evidence>
<dbReference type="PANTHER" id="PTHR11645:SF0">
    <property type="entry name" value="PYRROLINE-5-CARBOXYLATE REDUCTASE 3"/>
    <property type="match status" value="1"/>
</dbReference>
<comment type="pathway">
    <text evidence="9 12">Amino-acid biosynthesis; L-proline biosynthesis; L-proline from L-glutamate 5-semialdehyde: step 1/1.</text>
</comment>
<evidence type="ECO:0000256" key="3">
    <source>
        <dbReference type="ARBA" id="ARBA00022490"/>
    </source>
</evidence>
<dbReference type="InterPro" id="IPR008927">
    <property type="entry name" value="6-PGluconate_DH-like_C_sf"/>
</dbReference>
<comment type="subcellular location">
    <subcellularLocation>
        <location evidence="1 9">Cytoplasm</location>
    </subcellularLocation>
</comment>
<evidence type="ECO:0000313" key="16">
    <source>
        <dbReference type="Proteomes" id="UP000019109"/>
    </source>
</evidence>
<feature type="binding site" evidence="11">
    <location>
        <begin position="8"/>
        <end position="13"/>
    </location>
    <ligand>
        <name>NADP(+)</name>
        <dbReference type="ChEBI" id="CHEBI:58349"/>
    </ligand>
</feature>
<dbReference type="InterPro" id="IPR036291">
    <property type="entry name" value="NAD(P)-bd_dom_sf"/>
</dbReference>
<keyword evidence="4 9" id="KW-0028">Amino-acid biosynthesis</keyword>
<dbReference type="UniPathway" id="UPA00098">
    <property type="reaction ID" value="UER00361"/>
</dbReference>
<dbReference type="PIRSF" id="PIRSF000193">
    <property type="entry name" value="Pyrrol-5-carb_rd"/>
    <property type="match status" value="1"/>
</dbReference>
<proteinExistence type="inferred from homology"/>
<protein>
    <recommendedName>
        <fullName evidence="9 10">Pyrroline-5-carboxylate reductase</fullName>
        <shortName evidence="9">P5C reductase</shortName>
        <shortName evidence="9">P5CR</shortName>
        <ecNumber evidence="9 10">1.5.1.2</ecNumber>
    </recommendedName>
    <alternativeName>
        <fullName evidence="9">PCA reductase</fullName>
    </alternativeName>
</protein>
<dbReference type="NCBIfam" id="TIGR00112">
    <property type="entry name" value="proC"/>
    <property type="match status" value="1"/>
</dbReference>
<evidence type="ECO:0000259" key="13">
    <source>
        <dbReference type="Pfam" id="PF03807"/>
    </source>
</evidence>
<name>W4V7I5_9FIRM</name>
<dbReference type="InterPro" id="IPR029036">
    <property type="entry name" value="P5CR_dimer"/>
</dbReference>
<dbReference type="AlphaFoldDB" id="W4V7I5"/>
<dbReference type="Pfam" id="PF03807">
    <property type="entry name" value="F420_oxidored"/>
    <property type="match status" value="1"/>
</dbReference>
<dbReference type="RefSeq" id="WP_038289534.1">
    <property type="nucleotide sequence ID" value="NZ_BAVR01000035.1"/>
</dbReference>
<evidence type="ECO:0000256" key="12">
    <source>
        <dbReference type="RuleBase" id="RU003903"/>
    </source>
</evidence>
<dbReference type="EC" id="1.5.1.2" evidence="9 10"/>
<dbReference type="InterPro" id="IPR028939">
    <property type="entry name" value="P5C_Rdtase_cat_N"/>
</dbReference>
<evidence type="ECO:0000256" key="11">
    <source>
        <dbReference type="PIRSR" id="PIRSR000193-1"/>
    </source>
</evidence>
<dbReference type="Proteomes" id="UP000019109">
    <property type="component" value="Unassembled WGS sequence"/>
</dbReference>
<comment type="caution">
    <text evidence="15">The sequence shown here is derived from an EMBL/GenBank/DDBJ whole genome shotgun (WGS) entry which is preliminary data.</text>
</comment>
<dbReference type="Pfam" id="PF14748">
    <property type="entry name" value="P5CR_dimer"/>
    <property type="match status" value="1"/>
</dbReference>
<evidence type="ECO:0000256" key="2">
    <source>
        <dbReference type="ARBA" id="ARBA00005525"/>
    </source>
</evidence>
<dbReference type="Gene3D" id="3.40.50.720">
    <property type="entry name" value="NAD(P)-binding Rossmann-like Domain"/>
    <property type="match status" value="1"/>
</dbReference>
<comment type="catalytic activity">
    <reaction evidence="9 12">
        <text>L-proline + NADP(+) = (S)-1-pyrroline-5-carboxylate + NADPH + 2 H(+)</text>
        <dbReference type="Rhea" id="RHEA:14109"/>
        <dbReference type="ChEBI" id="CHEBI:15378"/>
        <dbReference type="ChEBI" id="CHEBI:17388"/>
        <dbReference type="ChEBI" id="CHEBI:57783"/>
        <dbReference type="ChEBI" id="CHEBI:58349"/>
        <dbReference type="ChEBI" id="CHEBI:60039"/>
        <dbReference type="EC" id="1.5.1.2"/>
    </reaction>
</comment>
<dbReference type="OrthoDB" id="9805754at2"/>
<keyword evidence="3 9" id="KW-0963">Cytoplasm</keyword>
<gene>
    <name evidence="9" type="primary">proC</name>
    <name evidence="15" type="ORF">JCM21531_2856</name>
</gene>
<dbReference type="FunFam" id="1.10.3730.10:FF:000001">
    <property type="entry name" value="Pyrroline-5-carboxylate reductase"/>
    <property type="match status" value="1"/>
</dbReference>
<evidence type="ECO:0000256" key="4">
    <source>
        <dbReference type="ARBA" id="ARBA00022605"/>
    </source>
</evidence>